<dbReference type="EMBL" id="JANAWD010000220">
    <property type="protein sequence ID" value="KAJ3483645.1"/>
    <property type="molecule type" value="Genomic_DNA"/>
</dbReference>
<comment type="caution">
    <text evidence="1">The sequence shown here is derived from an EMBL/GenBank/DDBJ whole genome shotgun (WGS) entry which is preliminary data.</text>
</comment>
<evidence type="ECO:0000313" key="2">
    <source>
        <dbReference type="Proteomes" id="UP001212997"/>
    </source>
</evidence>
<protein>
    <submittedName>
        <fullName evidence="1">Uncharacterized protein</fullName>
    </submittedName>
</protein>
<gene>
    <name evidence="1" type="ORF">NLI96_g6174</name>
</gene>
<name>A0AAD5V1E8_9APHY</name>
<reference evidence="1" key="1">
    <citation type="submission" date="2022-07" db="EMBL/GenBank/DDBJ databases">
        <title>Genome Sequence of Physisporinus lineatus.</title>
        <authorList>
            <person name="Buettner E."/>
        </authorList>
    </citation>
    <scope>NUCLEOTIDE SEQUENCE</scope>
    <source>
        <strain evidence="1">VT162</strain>
    </source>
</reference>
<accession>A0AAD5V1E8</accession>
<proteinExistence type="predicted"/>
<sequence>MSPLGEPLHAPPPLRVEETPITVEDDVTILADCFVAASENGCVVSRAQGGSMESPWKSTVPYGLVSWG</sequence>
<organism evidence="1 2">
    <name type="scientific">Meripilus lineatus</name>
    <dbReference type="NCBI Taxonomy" id="2056292"/>
    <lineage>
        <taxon>Eukaryota</taxon>
        <taxon>Fungi</taxon>
        <taxon>Dikarya</taxon>
        <taxon>Basidiomycota</taxon>
        <taxon>Agaricomycotina</taxon>
        <taxon>Agaricomycetes</taxon>
        <taxon>Polyporales</taxon>
        <taxon>Meripilaceae</taxon>
        <taxon>Meripilus</taxon>
    </lineage>
</organism>
<dbReference type="AlphaFoldDB" id="A0AAD5V1E8"/>
<keyword evidence="2" id="KW-1185">Reference proteome</keyword>
<evidence type="ECO:0000313" key="1">
    <source>
        <dbReference type="EMBL" id="KAJ3483645.1"/>
    </source>
</evidence>
<dbReference type="Proteomes" id="UP001212997">
    <property type="component" value="Unassembled WGS sequence"/>
</dbReference>